<evidence type="ECO:0000256" key="4">
    <source>
        <dbReference type="ARBA" id="ARBA00022679"/>
    </source>
</evidence>
<comment type="function">
    <text evidence="2 10 12">Catalyzes the transfer of a dimethylallyl group onto the adenine at position 37 in tRNAs that read codons beginning with uridine, leading to the formation of N6-(dimethylallyl)adenosine (i(6)A).</text>
</comment>
<dbReference type="EMBL" id="KT007009">
    <property type="protein sequence ID" value="AKQ03224.1"/>
    <property type="molecule type" value="Genomic_DNA"/>
</dbReference>
<evidence type="ECO:0000256" key="13">
    <source>
        <dbReference type="RuleBase" id="RU003785"/>
    </source>
</evidence>
<evidence type="ECO:0000256" key="1">
    <source>
        <dbReference type="ARBA" id="ARBA00001946"/>
    </source>
</evidence>
<dbReference type="EC" id="2.5.1.75" evidence="10"/>
<evidence type="ECO:0000313" key="14">
    <source>
        <dbReference type="EMBL" id="AKQ03224.1"/>
    </source>
</evidence>
<dbReference type="SUPFAM" id="SSF52540">
    <property type="entry name" value="P-loop containing nucleoside triphosphate hydrolases"/>
    <property type="match status" value="2"/>
</dbReference>
<evidence type="ECO:0000256" key="12">
    <source>
        <dbReference type="RuleBase" id="RU003784"/>
    </source>
</evidence>
<dbReference type="InterPro" id="IPR039657">
    <property type="entry name" value="Dimethylallyltransferase"/>
</dbReference>
<dbReference type="Gene3D" id="1.10.20.140">
    <property type="match status" value="1"/>
</dbReference>
<sequence length="324" mass="37218">MHKLLVICGPTGAGKTALALELAQKYKGEIVSADSRQVYKSMDVGTGKDLPKGAEYKASGIKNSGYYELDAIKIWGYDLIEPNQEFSVANYARFSKPVIEDILKAGKLPILVGGTGLYIKGIVDGIPTVVVPQNKHLRKNLSQKTTDELFEILAQQDTVKAASLNVSDRKNPRRLIRAIEVSLWRLKGGREKRLFDFKFRTLFIGLSAPKEYLFKKIEARVEERVQKGVEEEIRKLLERGLDWKDQAMSSLGYRQWKGYFEGTETKEKAVSEWKSEEKKYAKRQITWFKKDKRINWFDITRPKWQESVEKLVKKWYSNADAQKS</sequence>
<evidence type="ECO:0000256" key="9">
    <source>
        <dbReference type="ARBA" id="ARBA00049563"/>
    </source>
</evidence>
<keyword evidence="4 10" id="KW-0808">Transferase</keyword>
<dbReference type="PANTHER" id="PTHR11088">
    <property type="entry name" value="TRNA DIMETHYLALLYLTRANSFERASE"/>
    <property type="match status" value="1"/>
</dbReference>
<proteinExistence type="inferred from homology"/>
<keyword evidence="6 10" id="KW-0547">Nucleotide-binding</keyword>
<dbReference type="Pfam" id="PF01715">
    <property type="entry name" value="IPPT"/>
    <property type="match status" value="1"/>
</dbReference>
<feature type="site" description="Interaction with substrate tRNA" evidence="10">
    <location>
        <position position="138"/>
    </location>
</feature>
<keyword evidence="5 10" id="KW-0819">tRNA processing</keyword>
<dbReference type="NCBIfam" id="TIGR00174">
    <property type="entry name" value="miaA"/>
    <property type="match status" value="1"/>
</dbReference>
<evidence type="ECO:0000256" key="6">
    <source>
        <dbReference type="ARBA" id="ARBA00022741"/>
    </source>
</evidence>
<feature type="binding site" evidence="10">
    <location>
        <begin position="11"/>
        <end position="16"/>
    </location>
    <ligand>
        <name>substrate</name>
    </ligand>
</feature>
<gene>
    <name evidence="10" type="primary">miaA</name>
</gene>
<comment type="subunit">
    <text evidence="10">Monomer.</text>
</comment>
<dbReference type="InterPro" id="IPR027417">
    <property type="entry name" value="P-loop_NTPase"/>
</dbReference>
<evidence type="ECO:0000256" key="11">
    <source>
        <dbReference type="RuleBase" id="RU003783"/>
    </source>
</evidence>
<keyword evidence="7 10" id="KW-0067">ATP-binding</keyword>
<feature type="region of interest" description="Interaction with substrate tRNA" evidence="10">
    <location>
        <begin position="34"/>
        <end position="37"/>
    </location>
</feature>
<dbReference type="PANTHER" id="PTHR11088:SF60">
    <property type="entry name" value="TRNA DIMETHYLALLYLTRANSFERASE"/>
    <property type="match status" value="1"/>
</dbReference>
<reference evidence="14" key="1">
    <citation type="journal article" date="2015" name="ISME J.">
        <title>Aquifer environment selects for microbial species cohorts in sediment and groundwater.</title>
        <authorList>
            <person name="Hug L.A."/>
            <person name="Thomas B.C."/>
            <person name="Brown C.T."/>
            <person name="Frischkorn K.R."/>
            <person name="Williams K.H."/>
            <person name="Tringe S.G."/>
            <person name="Banfield J.F."/>
        </authorList>
    </citation>
    <scope>NUCLEOTIDE SEQUENCE</scope>
</reference>
<comment type="similarity">
    <text evidence="3 10 13">Belongs to the IPP transferase family.</text>
</comment>
<evidence type="ECO:0000256" key="10">
    <source>
        <dbReference type="HAMAP-Rule" id="MF_00185"/>
    </source>
</evidence>
<accession>A0A0H4TQZ7</accession>
<protein>
    <recommendedName>
        <fullName evidence="10">tRNA dimethylallyltransferase</fullName>
        <ecNumber evidence="10">2.5.1.75</ecNumber>
    </recommendedName>
    <alternativeName>
        <fullName evidence="10">Dimethylallyl diphosphate:tRNA dimethylallyltransferase</fullName>
        <shortName evidence="10">DMAPP:tRNA dimethylallyltransferase</shortName>
        <shortName evidence="10">DMATase</shortName>
    </alternativeName>
    <alternativeName>
        <fullName evidence="10">Isopentenyl-diphosphate:tRNA isopentenyltransferase</fullName>
        <shortName evidence="10">IPP transferase</shortName>
        <shortName evidence="10">IPPT</shortName>
        <shortName evidence="10">IPTase</shortName>
    </alternativeName>
</protein>
<dbReference type="InterPro" id="IPR018022">
    <property type="entry name" value="IPT"/>
</dbReference>
<comment type="cofactor">
    <cofactor evidence="1 10">
        <name>Mg(2+)</name>
        <dbReference type="ChEBI" id="CHEBI:18420"/>
    </cofactor>
</comment>
<evidence type="ECO:0000256" key="7">
    <source>
        <dbReference type="ARBA" id="ARBA00022840"/>
    </source>
</evidence>
<evidence type="ECO:0000256" key="3">
    <source>
        <dbReference type="ARBA" id="ARBA00005842"/>
    </source>
</evidence>
<comment type="catalytic activity">
    <reaction evidence="9 10 11">
        <text>adenosine(37) in tRNA + dimethylallyl diphosphate = N(6)-dimethylallyladenosine(37) in tRNA + diphosphate</text>
        <dbReference type="Rhea" id="RHEA:26482"/>
        <dbReference type="Rhea" id="RHEA-COMP:10162"/>
        <dbReference type="Rhea" id="RHEA-COMP:10375"/>
        <dbReference type="ChEBI" id="CHEBI:33019"/>
        <dbReference type="ChEBI" id="CHEBI:57623"/>
        <dbReference type="ChEBI" id="CHEBI:74411"/>
        <dbReference type="ChEBI" id="CHEBI:74415"/>
        <dbReference type="EC" id="2.5.1.75"/>
    </reaction>
</comment>
<keyword evidence="8 10" id="KW-0460">Magnesium</keyword>
<dbReference type="GO" id="GO:0005524">
    <property type="term" value="F:ATP binding"/>
    <property type="evidence" value="ECO:0007669"/>
    <property type="project" value="UniProtKB-UniRule"/>
</dbReference>
<feature type="binding site" evidence="10">
    <location>
        <begin position="9"/>
        <end position="16"/>
    </location>
    <ligand>
        <name>ATP</name>
        <dbReference type="ChEBI" id="CHEBI:30616"/>
    </ligand>
</feature>
<dbReference type="AlphaFoldDB" id="A0A0H4TQZ7"/>
<comment type="caution">
    <text evidence="10">Lacks conserved residue(s) required for the propagation of feature annotation.</text>
</comment>
<dbReference type="GO" id="GO:0052381">
    <property type="term" value="F:tRNA dimethylallyltransferase activity"/>
    <property type="evidence" value="ECO:0007669"/>
    <property type="project" value="UniProtKB-UniRule"/>
</dbReference>
<dbReference type="GO" id="GO:0006400">
    <property type="term" value="P:tRNA modification"/>
    <property type="evidence" value="ECO:0007669"/>
    <property type="project" value="TreeGrafter"/>
</dbReference>
<evidence type="ECO:0000256" key="2">
    <source>
        <dbReference type="ARBA" id="ARBA00003213"/>
    </source>
</evidence>
<evidence type="ECO:0000256" key="5">
    <source>
        <dbReference type="ARBA" id="ARBA00022694"/>
    </source>
</evidence>
<name>A0A0H4TQZ7_9BACT</name>
<organism evidence="14">
    <name type="scientific">uncultured Microgenomates bacterium Rifle_16ft_4_minimus_37906</name>
    <dbReference type="NCBI Taxonomy" id="1665116"/>
    <lineage>
        <taxon>Bacteria</taxon>
        <taxon>Candidatus Microgenomatota</taxon>
        <taxon>environmental samples</taxon>
    </lineage>
</organism>
<evidence type="ECO:0000256" key="8">
    <source>
        <dbReference type="ARBA" id="ARBA00022842"/>
    </source>
</evidence>
<dbReference type="HAMAP" id="MF_00185">
    <property type="entry name" value="IPP_trans"/>
    <property type="match status" value="1"/>
</dbReference>
<dbReference type="Gene3D" id="3.40.50.300">
    <property type="entry name" value="P-loop containing nucleotide triphosphate hydrolases"/>
    <property type="match status" value="1"/>
</dbReference>
<feature type="site" description="Interaction with substrate tRNA" evidence="10">
    <location>
        <position position="115"/>
    </location>
</feature>